<evidence type="ECO:0000313" key="3">
    <source>
        <dbReference type="Proteomes" id="UP000710440"/>
    </source>
</evidence>
<feature type="region of interest" description="Disordered" evidence="1">
    <location>
        <begin position="364"/>
        <end position="471"/>
    </location>
</feature>
<evidence type="ECO:0000256" key="1">
    <source>
        <dbReference type="SAM" id="MobiDB-lite"/>
    </source>
</evidence>
<protein>
    <submittedName>
        <fullName evidence="2">Uncharacterized protein</fullName>
    </submittedName>
</protein>
<dbReference type="RefSeq" id="XP_043124654.1">
    <property type="nucleotide sequence ID" value="XM_043268719.1"/>
</dbReference>
<feature type="compositionally biased region" description="Polar residues" evidence="1">
    <location>
        <begin position="412"/>
        <end position="422"/>
    </location>
</feature>
<sequence length="471" mass="51867">MATTPPPPSTLRIPPTPRHGAGYDQYEPYSTRYSTRLAGQRASRESRTTPPPSFAAAHTKPGLRSAKKQSNDEFEALSPPGSVFRSPRKEHSGQTRTSAVTHSLEDHPVSDSSDPFTTAELSHTQQRPLQKYRPTMTDGMLPTPAKTPRKKAVGAVGDTARTLFPAAQSSASSRSKKTKKETTYSLDSFIDNATCGIVNETSSQIQIYTDSRDRIPEIDESEGNPFYKKHNHQESTSHVTARASRRSRREETKRDQEVDEAIKRKDGMVYVFRGKKMFRKFTEDVESDGEDENDLGLLAARPDLIDSSINTAVRPLTRSSIRPRVLFPSANDRGHSEHHMSDSDEEAATDIDEHVLHKELEDDADQATDVEMPQRPMTPPLKSTVATPPSPGATMRSLRPRGKREGAEHTESPNAPESSTKRVSPFAGWLRKKQTPANAASKAKKRDADAAASPGGPAMKKTRGNRVAPAL</sequence>
<feature type="compositionally biased region" description="Basic and acidic residues" evidence="1">
    <location>
        <begin position="248"/>
        <end position="259"/>
    </location>
</feature>
<name>A0A9P3F4X3_ASPVI</name>
<proteinExistence type="predicted"/>
<feature type="region of interest" description="Disordered" evidence="1">
    <location>
        <begin position="324"/>
        <end position="347"/>
    </location>
</feature>
<dbReference type="GeneID" id="66933486"/>
<feature type="compositionally biased region" description="Pro residues" evidence="1">
    <location>
        <begin position="1"/>
        <end position="17"/>
    </location>
</feature>
<keyword evidence="3" id="KW-1185">Reference proteome</keyword>
<evidence type="ECO:0000313" key="2">
    <source>
        <dbReference type="EMBL" id="GIK01468.1"/>
    </source>
</evidence>
<organism evidence="2 3">
    <name type="scientific">Aspergillus viridinutans</name>
    <dbReference type="NCBI Taxonomy" id="75553"/>
    <lineage>
        <taxon>Eukaryota</taxon>
        <taxon>Fungi</taxon>
        <taxon>Dikarya</taxon>
        <taxon>Ascomycota</taxon>
        <taxon>Pezizomycotina</taxon>
        <taxon>Eurotiomycetes</taxon>
        <taxon>Eurotiomycetidae</taxon>
        <taxon>Eurotiales</taxon>
        <taxon>Aspergillaceae</taxon>
        <taxon>Aspergillus</taxon>
        <taxon>Aspergillus subgen. Fumigati</taxon>
    </lineage>
</organism>
<comment type="caution">
    <text evidence="2">The sequence shown here is derived from an EMBL/GenBank/DDBJ whole genome shotgun (WGS) entry which is preliminary data.</text>
</comment>
<dbReference type="EMBL" id="BOPL01000003">
    <property type="protein sequence ID" value="GIK01468.1"/>
    <property type="molecule type" value="Genomic_DNA"/>
</dbReference>
<dbReference type="AlphaFoldDB" id="A0A9P3F4X3"/>
<dbReference type="OrthoDB" id="5398515at2759"/>
<dbReference type="Proteomes" id="UP000710440">
    <property type="component" value="Unassembled WGS sequence"/>
</dbReference>
<gene>
    <name evidence="2" type="ORF">Aspvir_005504</name>
</gene>
<feature type="compositionally biased region" description="Basic and acidic residues" evidence="1">
    <location>
        <begin position="332"/>
        <end position="342"/>
    </location>
</feature>
<accession>A0A9P3F4X3</accession>
<feature type="compositionally biased region" description="Polar residues" evidence="1">
    <location>
        <begin position="110"/>
        <end position="128"/>
    </location>
</feature>
<reference evidence="2 3" key="1">
    <citation type="submission" date="2021-02" db="EMBL/GenBank/DDBJ databases">
        <title>Pan-genome distribution and transcriptional activeness of fungal secondary metabolism genes in Aspergillus section Fumigati.</title>
        <authorList>
            <person name="Takahashi H."/>
            <person name="Umemura M."/>
            <person name="Ninomiya A."/>
            <person name="Kusuya Y."/>
            <person name="Urayama S."/>
            <person name="Shimizu M."/>
            <person name="Watanabe A."/>
            <person name="Kamei K."/>
            <person name="Yaguchi T."/>
            <person name="Hagiwara D."/>
        </authorList>
    </citation>
    <scope>NUCLEOTIDE SEQUENCE [LARGE SCALE GENOMIC DNA]</scope>
    <source>
        <strain evidence="2 3">IFM 47045</strain>
    </source>
</reference>
<feature type="region of interest" description="Disordered" evidence="1">
    <location>
        <begin position="1"/>
        <end position="154"/>
    </location>
</feature>
<feature type="region of interest" description="Disordered" evidence="1">
    <location>
        <begin position="209"/>
        <end position="259"/>
    </location>
</feature>